<dbReference type="EMBL" id="CP023344">
    <property type="protein sequence ID" value="ATC63840.1"/>
    <property type="molecule type" value="Genomic_DNA"/>
</dbReference>
<proteinExistence type="predicted"/>
<keyword evidence="4" id="KW-1185">Reference proteome</keyword>
<keyword evidence="1" id="KW-0597">Phosphoprotein</keyword>
<gene>
    <name evidence="3" type="ORF">CMV30_07705</name>
</gene>
<sequence length="147" mass="16404">MNDSHAVEILLVEDNPHDLELTLRALKKAGIANRIQVARDGAEALEFIFCEGPHATRRIDDVPKVILLDLKLPKVDGLEVLQRVKGDPRTKAIPVTILTSSKEQRDIVESYHLGVNSYIVKPVNFESFSTAVQNLGLYWLLLNQPPA</sequence>
<dbReference type="InterPro" id="IPR011006">
    <property type="entry name" value="CheY-like_superfamily"/>
</dbReference>
<dbReference type="OrthoDB" id="195863at2"/>
<feature type="modified residue" description="4-aspartylphosphate" evidence="1">
    <location>
        <position position="69"/>
    </location>
</feature>
<dbReference type="Pfam" id="PF00072">
    <property type="entry name" value="Response_reg"/>
    <property type="match status" value="1"/>
</dbReference>
<dbReference type="SMART" id="SM00448">
    <property type="entry name" value="REC"/>
    <property type="match status" value="1"/>
</dbReference>
<evidence type="ECO:0000259" key="2">
    <source>
        <dbReference type="PROSITE" id="PS50110"/>
    </source>
</evidence>
<dbReference type="InterPro" id="IPR001789">
    <property type="entry name" value="Sig_transdc_resp-reg_receiver"/>
</dbReference>
<dbReference type="Proteomes" id="UP000217265">
    <property type="component" value="Chromosome"/>
</dbReference>
<dbReference type="RefSeq" id="WP_096055472.1">
    <property type="nucleotide sequence ID" value="NZ_CP023344.1"/>
</dbReference>
<evidence type="ECO:0000313" key="4">
    <source>
        <dbReference type="Proteomes" id="UP000217265"/>
    </source>
</evidence>
<reference evidence="3 4" key="1">
    <citation type="submission" date="2017-09" db="EMBL/GenBank/DDBJ databases">
        <title>Complete genome sequence of Verrucomicrobial strain HZ-65, isolated from freshwater.</title>
        <authorList>
            <person name="Choi A."/>
        </authorList>
    </citation>
    <scope>NUCLEOTIDE SEQUENCE [LARGE SCALE GENOMIC DNA]</scope>
    <source>
        <strain evidence="3 4">HZ-65</strain>
    </source>
</reference>
<dbReference type="CDD" id="cd17557">
    <property type="entry name" value="REC_Rcp-like"/>
    <property type="match status" value="1"/>
</dbReference>
<dbReference type="GO" id="GO:0000160">
    <property type="term" value="P:phosphorelay signal transduction system"/>
    <property type="evidence" value="ECO:0007669"/>
    <property type="project" value="InterPro"/>
</dbReference>
<dbReference type="SUPFAM" id="SSF52172">
    <property type="entry name" value="CheY-like"/>
    <property type="match status" value="1"/>
</dbReference>
<accession>A0A290Q9G2</accession>
<dbReference type="PANTHER" id="PTHR44520">
    <property type="entry name" value="RESPONSE REGULATOR RCP1-RELATED"/>
    <property type="match status" value="1"/>
</dbReference>
<dbReference type="Gene3D" id="3.40.50.2300">
    <property type="match status" value="1"/>
</dbReference>
<feature type="domain" description="Response regulatory" evidence="2">
    <location>
        <begin position="8"/>
        <end position="136"/>
    </location>
</feature>
<dbReference type="AlphaFoldDB" id="A0A290Q9G2"/>
<dbReference type="PROSITE" id="PS50110">
    <property type="entry name" value="RESPONSE_REGULATORY"/>
    <property type="match status" value="1"/>
</dbReference>
<dbReference type="InterPro" id="IPR052893">
    <property type="entry name" value="TCS_response_regulator"/>
</dbReference>
<evidence type="ECO:0000313" key="3">
    <source>
        <dbReference type="EMBL" id="ATC63840.1"/>
    </source>
</evidence>
<protein>
    <submittedName>
        <fullName evidence="3">Two-component system response regulator</fullName>
    </submittedName>
</protein>
<dbReference type="PANTHER" id="PTHR44520:SF1">
    <property type="entry name" value="TWO-COMPONENT SYSTEM REGULATORY PROTEIN"/>
    <property type="match status" value="1"/>
</dbReference>
<name>A0A290Q9G2_9BACT</name>
<evidence type="ECO:0000256" key="1">
    <source>
        <dbReference type="PROSITE-ProRule" id="PRU00169"/>
    </source>
</evidence>
<organism evidence="3 4">
    <name type="scientific">Nibricoccus aquaticus</name>
    <dbReference type="NCBI Taxonomy" id="2576891"/>
    <lineage>
        <taxon>Bacteria</taxon>
        <taxon>Pseudomonadati</taxon>
        <taxon>Verrucomicrobiota</taxon>
        <taxon>Opitutia</taxon>
        <taxon>Opitutales</taxon>
        <taxon>Opitutaceae</taxon>
        <taxon>Nibricoccus</taxon>
    </lineage>
</organism>
<dbReference type="KEGG" id="vbh:CMV30_07705"/>